<feature type="compositionally biased region" description="Basic and acidic residues" evidence="7">
    <location>
        <begin position="1"/>
        <end position="11"/>
    </location>
</feature>
<feature type="transmembrane region" description="Helical" evidence="8">
    <location>
        <begin position="169"/>
        <end position="187"/>
    </location>
</feature>
<dbReference type="EMBL" id="JABELV010000024">
    <property type="protein sequence ID" value="KAG7562895.1"/>
    <property type="molecule type" value="Genomic_DNA"/>
</dbReference>
<keyword evidence="5 8" id="KW-1133">Transmembrane helix</keyword>
<evidence type="ECO:0000256" key="8">
    <source>
        <dbReference type="SAM" id="Phobius"/>
    </source>
</evidence>
<dbReference type="PROSITE" id="PS50850">
    <property type="entry name" value="MFS"/>
    <property type="match status" value="1"/>
</dbReference>
<feature type="transmembrane region" description="Helical" evidence="8">
    <location>
        <begin position="371"/>
        <end position="390"/>
    </location>
</feature>
<feature type="transmembrane region" description="Helical" evidence="8">
    <location>
        <begin position="199"/>
        <end position="219"/>
    </location>
</feature>
<evidence type="ECO:0000256" key="6">
    <source>
        <dbReference type="ARBA" id="ARBA00023136"/>
    </source>
</evidence>
<evidence type="ECO:0000259" key="9">
    <source>
        <dbReference type="PROSITE" id="PS50850"/>
    </source>
</evidence>
<keyword evidence="11" id="KW-1185">Reference proteome</keyword>
<dbReference type="GO" id="GO:0005886">
    <property type="term" value="C:plasma membrane"/>
    <property type="evidence" value="ECO:0007669"/>
    <property type="project" value="TreeGrafter"/>
</dbReference>
<dbReference type="PANTHER" id="PTHR23501">
    <property type="entry name" value="MAJOR FACILITATOR SUPERFAMILY"/>
    <property type="match status" value="1"/>
</dbReference>
<dbReference type="GO" id="GO:0012505">
    <property type="term" value="C:endomembrane system"/>
    <property type="evidence" value="ECO:0007669"/>
    <property type="project" value="UniProtKB-SubCell"/>
</dbReference>
<feature type="transmembrane region" description="Helical" evidence="8">
    <location>
        <begin position="402"/>
        <end position="424"/>
    </location>
</feature>
<feature type="transmembrane region" description="Helical" evidence="8">
    <location>
        <begin position="240"/>
        <end position="262"/>
    </location>
</feature>
<comment type="subcellular location">
    <subcellularLocation>
        <location evidence="1">Endomembrane system</location>
        <topology evidence="1">Multi-pass membrane protein</topology>
    </subcellularLocation>
</comment>
<dbReference type="Proteomes" id="UP000812966">
    <property type="component" value="Unassembled WGS sequence"/>
</dbReference>
<evidence type="ECO:0000256" key="3">
    <source>
        <dbReference type="ARBA" id="ARBA00022448"/>
    </source>
</evidence>
<dbReference type="Gene3D" id="1.20.1250.20">
    <property type="entry name" value="MFS general substrate transporter like domains"/>
    <property type="match status" value="2"/>
</dbReference>
<evidence type="ECO:0000256" key="4">
    <source>
        <dbReference type="ARBA" id="ARBA00022692"/>
    </source>
</evidence>
<keyword evidence="3" id="KW-0813">Transport</keyword>
<dbReference type="PANTHER" id="PTHR23501:SF78">
    <property type="entry name" value="MAJOR FACILITATOR SUPERFAMILY (MFS) PROFILE DOMAIN-CONTAINING PROTEIN-RELATED"/>
    <property type="match status" value="1"/>
</dbReference>
<evidence type="ECO:0000256" key="1">
    <source>
        <dbReference type="ARBA" id="ARBA00004127"/>
    </source>
</evidence>
<proteinExistence type="inferred from homology"/>
<feature type="region of interest" description="Disordered" evidence="7">
    <location>
        <begin position="1"/>
        <end position="24"/>
    </location>
</feature>
<reference evidence="10" key="1">
    <citation type="submission" date="2020-04" db="EMBL/GenBank/DDBJ databases">
        <title>Analysis of mating type loci in Filobasidium floriforme.</title>
        <authorList>
            <person name="Nowrousian M."/>
        </authorList>
    </citation>
    <scope>NUCLEOTIDE SEQUENCE</scope>
    <source>
        <strain evidence="10">CBS 6242</strain>
    </source>
</reference>
<dbReference type="InterPro" id="IPR011701">
    <property type="entry name" value="MFS"/>
</dbReference>
<feature type="transmembrane region" description="Helical" evidence="8">
    <location>
        <begin position="43"/>
        <end position="60"/>
    </location>
</feature>
<keyword evidence="6 8" id="KW-0472">Membrane</keyword>
<evidence type="ECO:0000313" key="10">
    <source>
        <dbReference type="EMBL" id="KAG7562895.1"/>
    </source>
</evidence>
<gene>
    <name evidence="10" type="ORF">FFLO_01724</name>
</gene>
<feature type="transmembrane region" description="Helical" evidence="8">
    <location>
        <begin position="80"/>
        <end position="99"/>
    </location>
</feature>
<feature type="transmembrane region" description="Helical" evidence="8">
    <location>
        <begin position="136"/>
        <end position="157"/>
    </location>
</feature>
<feature type="transmembrane region" description="Helical" evidence="8">
    <location>
        <begin position="268"/>
        <end position="287"/>
    </location>
</feature>
<evidence type="ECO:0000256" key="7">
    <source>
        <dbReference type="SAM" id="MobiDB-lite"/>
    </source>
</evidence>
<dbReference type="Pfam" id="PF07690">
    <property type="entry name" value="MFS_1"/>
    <property type="match status" value="1"/>
</dbReference>
<protein>
    <recommendedName>
        <fullName evidence="9">Major facilitator superfamily (MFS) profile domain-containing protein</fullName>
    </recommendedName>
</protein>
<comment type="caution">
    <text evidence="10">The sequence shown here is derived from an EMBL/GenBank/DDBJ whole genome shotgun (WGS) entry which is preliminary data.</text>
</comment>
<dbReference type="GO" id="GO:0022857">
    <property type="term" value="F:transmembrane transporter activity"/>
    <property type="evidence" value="ECO:0007669"/>
    <property type="project" value="InterPro"/>
</dbReference>
<dbReference type="AlphaFoldDB" id="A0A8K0NSK7"/>
<comment type="similarity">
    <text evidence="2">Belongs to the major facilitator superfamily.</text>
</comment>
<evidence type="ECO:0000256" key="2">
    <source>
        <dbReference type="ARBA" id="ARBA00008335"/>
    </source>
</evidence>
<name>A0A8K0NSK7_9TREE</name>
<evidence type="ECO:0000313" key="11">
    <source>
        <dbReference type="Proteomes" id="UP000812966"/>
    </source>
</evidence>
<feature type="transmembrane region" description="Helical" evidence="8">
    <location>
        <begin position="111"/>
        <end position="130"/>
    </location>
</feature>
<keyword evidence="4 8" id="KW-0812">Transmembrane</keyword>
<sequence length="468" mass="50274">MDNNKMGKIEDDVPTSLDPDEPAQPDREIVLQDQSIRLPLSRLLMIYFGIGLALILSFMDQTSVSTAAPVIGTDIGGSDSITWVGTSFLVANCAMHLVYGRLSDIFGRKLMLQLALLFLGFGNLLCGFAKTPIQLYCFRAISGLGGGGINGIAMTVVSDVVSLKDRGKYQGLISAATSIGNSIGPFAGGGLATAGQWRWVFWMTCPLSVLIAISTHFILPLKPVVGSVKTKLRQIDYTGIILGAGATVLLLVPISGGGSAFAWNSSTVIALLVVGGAMLVGFLCSQWKLSRLPILPLRLFRTPSVSILLMQSFLIGFIYYGNIFYVPMYFQYVKGYTALKSGALVLAYTLPQAFWGVLGGQIISRTNRYKAVIIFGSCMWTLSSGLQLLWGRTTTLGKVIGILQVNSLGVGWCLQTTLVAMMAVTPDKDRAVVTASRNFFRTMGGAFGLAGDLEMSTPSTAYQRIFVS</sequence>
<dbReference type="InterPro" id="IPR036259">
    <property type="entry name" value="MFS_trans_sf"/>
</dbReference>
<dbReference type="OrthoDB" id="10021397at2759"/>
<feature type="transmembrane region" description="Helical" evidence="8">
    <location>
        <begin position="299"/>
        <end position="321"/>
    </location>
</feature>
<dbReference type="SUPFAM" id="SSF103473">
    <property type="entry name" value="MFS general substrate transporter"/>
    <property type="match status" value="1"/>
</dbReference>
<dbReference type="FunFam" id="1.20.1720.10:FF:000013">
    <property type="entry name" value="Related to multidrug resistance proteins"/>
    <property type="match status" value="1"/>
</dbReference>
<feature type="domain" description="Major facilitator superfamily (MFS) profile" evidence="9">
    <location>
        <begin position="46"/>
        <end position="468"/>
    </location>
</feature>
<evidence type="ECO:0000256" key="5">
    <source>
        <dbReference type="ARBA" id="ARBA00022989"/>
    </source>
</evidence>
<dbReference type="InterPro" id="IPR020846">
    <property type="entry name" value="MFS_dom"/>
</dbReference>
<organism evidence="10 11">
    <name type="scientific">Filobasidium floriforme</name>
    <dbReference type="NCBI Taxonomy" id="5210"/>
    <lineage>
        <taxon>Eukaryota</taxon>
        <taxon>Fungi</taxon>
        <taxon>Dikarya</taxon>
        <taxon>Basidiomycota</taxon>
        <taxon>Agaricomycotina</taxon>
        <taxon>Tremellomycetes</taxon>
        <taxon>Filobasidiales</taxon>
        <taxon>Filobasidiaceae</taxon>
        <taxon>Filobasidium</taxon>
    </lineage>
</organism>
<feature type="transmembrane region" description="Helical" evidence="8">
    <location>
        <begin position="341"/>
        <end position="359"/>
    </location>
</feature>
<accession>A0A8K0NSK7</accession>